<name>F8NL24_SERL9</name>
<dbReference type="Pfam" id="PF20180">
    <property type="entry name" value="UQCC2_CBP6"/>
    <property type="match status" value="1"/>
</dbReference>
<dbReference type="KEGG" id="sla:SERLADRAFT_459049"/>
<organism>
    <name type="scientific">Serpula lacrymans var. lacrymans (strain S7.9)</name>
    <name type="common">Dry rot fungus</name>
    <dbReference type="NCBI Taxonomy" id="578457"/>
    <lineage>
        <taxon>Eukaryota</taxon>
        <taxon>Fungi</taxon>
        <taxon>Dikarya</taxon>
        <taxon>Basidiomycota</taxon>
        <taxon>Agaricomycotina</taxon>
        <taxon>Agaricomycetes</taxon>
        <taxon>Agaricomycetidae</taxon>
        <taxon>Boletales</taxon>
        <taxon>Coniophorineae</taxon>
        <taxon>Serpulaceae</taxon>
        <taxon>Serpula</taxon>
    </lineage>
</organism>
<dbReference type="GeneID" id="18817825"/>
<sequence>MAASKVSQKLSTIAASWPVDPFRPNIQLKSFLQSLAAHPKLTPEAVQAAEALGNNAIQKKYPLSKKTLQPASMSKHYERLVEGFENSAKGIGRPWWKVFFGLWR</sequence>
<dbReference type="Proteomes" id="UP000008064">
    <property type="component" value="Unassembled WGS sequence"/>
</dbReference>
<evidence type="ECO:0000313" key="1">
    <source>
        <dbReference type="EMBL" id="EGO28532.1"/>
    </source>
</evidence>
<reference evidence="1" key="1">
    <citation type="submission" date="2011-04" db="EMBL/GenBank/DDBJ databases">
        <title>Evolution of plant cell wall degrading machinery underlies the functional diversity of forest fungi.</title>
        <authorList>
            <consortium name="US DOE Joint Genome Institute (JGI-PGF)"/>
            <person name="Eastwood D.C."/>
            <person name="Floudas D."/>
            <person name="Binder M."/>
            <person name="Majcherczyk A."/>
            <person name="Schneider P."/>
            <person name="Aerts A."/>
            <person name="Asiegbu F.O."/>
            <person name="Baker S.E."/>
            <person name="Barry K."/>
            <person name="Bendiksby M."/>
            <person name="Blumentritt M."/>
            <person name="Coutinho P.M."/>
            <person name="Cullen D."/>
            <person name="Cullen D."/>
            <person name="Gathman A."/>
            <person name="Goodell B."/>
            <person name="Henrissat B."/>
            <person name="Ihrmark K."/>
            <person name="Kauserud H."/>
            <person name="Kohler A."/>
            <person name="LaButti K."/>
            <person name="Lapidus A."/>
            <person name="Lavin J.L."/>
            <person name="Lee Y.-H."/>
            <person name="Lindquist E."/>
            <person name="Lilly W."/>
            <person name="Lucas S."/>
            <person name="Morin E."/>
            <person name="Murat C."/>
            <person name="Oguiza J.A."/>
            <person name="Park J."/>
            <person name="Pisabarro A.G."/>
            <person name="Riley R."/>
            <person name="Rosling A."/>
            <person name="Salamov A."/>
            <person name="Schmidt O."/>
            <person name="Schmutz J."/>
            <person name="Skrede I."/>
            <person name="Stenlid J."/>
            <person name="Wiebenga A."/>
            <person name="Xie X."/>
            <person name="Kues U."/>
            <person name="Hibbett D.S."/>
            <person name="Hoffmeister D."/>
            <person name="Hogberg N."/>
            <person name="Martin F."/>
            <person name="Grigoriev I.V."/>
            <person name="Watkinson S.C."/>
        </authorList>
    </citation>
    <scope>NUCLEOTIDE SEQUENCE</scope>
    <source>
        <strain evidence="1">S7.9</strain>
    </source>
</reference>
<protein>
    <submittedName>
        <fullName evidence="1">Uncharacterized protein</fullName>
    </submittedName>
</protein>
<accession>F8NL24</accession>
<dbReference type="OrthoDB" id="2107880at2759"/>
<dbReference type="RefSeq" id="XP_007314731.1">
    <property type="nucleotide sequence ID" value="XM_007314669.1"/>
</dbReference>
<dbReference type="AlphaFoldDB" id="F8NL24"/>
<gene>
    <name evidence="1" type="ORF">SERLADRAFT_459049</name>
</gene>
<dbReference type="HOGENOM" id="CLU_138679_2_0_1"/>
<dbReference type="EMBL" id="GL945430">
    <property type="protein sequence ID" value="EGO28532.1"/>
    <property type="molecule type" value="Genomic_DNA"/>
</dbReference>
<proteinExistence type="predicted"/>